<evidence type="ECO:0000313" key="3">
    <source>
        <dbReference type="EMBL" id="MBO3795928.1"/>
    </source>
</evidence>
<dbReference type="Pfam" id="PF14069">
    <property type="entry name" value="SpoVIF"/>
    <property type="match status" value="1"/>
</dbReference>
<evidence type="ECO:0000313" key="4">
    <source>
        <dbReference type="EMBL" id="WEY84198.1"/>
    </source>
</evidence>
<dbReference type="EMBL" id="CP125292">
    <property type="protein sequence ID" value="WHM20846.1"/>
    <property type="molecule type" value="Genomic_DNA"/>
</dbReference>
<dbReference type="AlphaFoldDB" id="A0A063XH47"/>
<dbReference type="PATRIC" id="fig|1423.134.peg.3411"/>
<dbReference type="InterPro" id="IPR025942">
    <property type="entry name" value="SpoVIF"/>
</dbReference>
<evidence type="ECO:0000313" key="2">
    <source>
        <dbReference type="EMBL" id="KZD94965.1"/>
    </source>
</evidence>
<dbReference type="SMR" id="A0A063XH47"/>
<dbReference type="OMA" id="MDQQFFK"/>
<dbReference type="EMBL" id="JXBC01000002">
    <property type="protein sequence ID" value="KIU12128.1"/>
    <property type="molecule type" value="Genomic_DNA"/>
</dbReference>
<dbReference type="RefSeq" id="WP_003232870.1">
    <property type="nucleotide sequence ID" value="NZ_AP024621.1"/>
</dbReference>
<dbReference type="Proteomes" id="UP000076442">
    <property type="component" value="Unassembled WGS sequence"/>
</dbReference>
<dbReference type="EMBL" id="CP120576">
    <property type="protein sequence ID" value="WEY84198.1"/>
    <property type="molecule type" value="Genomic_DNA"/>
</dbReference>
<dbReference type="Proteomes" id="UP001214898">
    <property type="component" value="Chromosome"/>
</dbReference>
<proteinExistence type="predicted"/>
<name>A0A063XH47_BACIU</name>
<evidence type="ECO:0000313" key="6">
    <source>
        <dbReference type="Proteomes" id="UP000032247"/>
    </source>
</evidence>
<evidence type="ECO:0000313" key="5">
    <source>
        <dbReference type="EMBL" id="WHM20846.1"/>
    </source>
</evidence>
<reference evidence="5" key="5">
    <citation type="submission" date="2023-05" db="EMBL/GenBank/DDBJ databases">
        <title>Complete genome sequence of Bacillus subtilis SRCM117797 isolated from Soybean paste.</title>
        <authorList>
            <person name="Abraha H.B."/>
            <person name="Kim K.-P."/>
            <person name="Ryu M.-S."/>
            <person name="Jeong D.-Y."/>
        </authorList>
    </citation>
    <scope>NUCLEOTIDE SEQUENCE</scope>
    <source>
        <strain evidence="5">SRCM117797</strain>
    </source>
</reference>
<reference evidence="4" key="4">
    <citation type="submission" date="2023-03" db="EMBL/GenBank/DDBJ databases">
        <title>Complete genome sequences of 52 Bacillus and Priestia strains isolated from West-African fermentations and 26 reference strains from the DSMZ collection.</title>
        <authorList>
            <person name="Wiedenbein E.S."/>
            <person name="Canoy T.S."/>
            <person name="Hui Y."/>
            <person name="Parkouda C."/>
            <person name="Dawende C."/>
            <person name="Ametefe E."/>
            <person name="Jespersen L."/>
            <person name="Nielsen D.S."/>
        </authorList>
    </citation>
    <scope>NUCLEOTIDE SEQUENCE</scope>
    <source>
        <strain evidence="4">PRO56</strain>
    </source>
</reference>
<sequence length="84" mass="9595">MDNQFFKNIEKKTGVKMQDVMNLAGSLQNANFKDENTVRSVINRVAQMANRRVPKELEDKIVESITSGKEKLDFGTISKMMDNK</sequence>
<reference evidence="1 6" key="1">
    <citation type="submission" date="2014-12" db="EMBL/GenBank/DDBJ databases">
        <title>Comparative genome analysis of Bacillus coagulans HM-08, Clostridium butyricum HM-68, Bacillus subtilis HM-66 and Bacillus licheniformis BL-09.</title>
        <authorList>
            <person name="Zhang H."/>
        </authorList>
    </citation>
    <scope>NUCLEOTIDE SEQUENCE [LARGE SCALE GENOMIC DNA]</scope>
    <source>
        <strain evidence="1 6">HM-66</strain>
    </source>
</reference>
<dbReference type="Proteomes" id="UP000032247">
    <property type="component" value="Unassembled WGS sequence"/>
</dbReference>
<dbReference type="Proteomes" id="UP001229422">
    <property type="component" value="Chromosome"/>
</dbReference>
<organism evidence="1 6">
    <name type="scientific">Bacillus subtilis</name>
    <dbReference type="NCBI Taxonomy" id="1423"/>
    <lineage>
        <taxon>Bacteria</taxon>
        <taxon>Bacillati</taxon>
        <taxon>Bacillota</taxon>
        <taxon>Bacilli</taxon>
        <taxon>Bacillales</taxon>
        <taxon>Bacillaceae</taxon>
        <taxon>Bacillus</taxon>
    </lineage>
</organism>
<evidence type="ECO:0000313" key="7">
    <source>
        <dbReference type="Proteomes" id="UP000076442"/>
    </source>
</evidence>
<accession>A0A063XH47</accession>
<reference evidence="2 7" key="2">
    <citation type="submission" date="2015-09" db="EMBL/GenBank/DDBJ databases">
        <title>Spore heat resistance.</title>
        <authorList>
            <person name="Boekhorst J."/>
            <person name="Berendsen E.M."/>
            <person name="Wells-Bennik M.H."/>
            <person name="Kuipers O.P."/>
        </authorList>
    </citation>
    <scope>NUCLEOTIDE SEQUENCE [LARGE SCALE GENOMIC DNA]</scope>
    <source>
        <strain evidence="2 7">B4122</strain>
    </source>
</reference>
<dbReference type="STRING" id="483913.AN935_06140"/>
<protein>
    <submittedName>
        <fullName evidence="3">Sporulation-specific transcription regulator SopVIF</fullName>
    </submittedName>
</protein>
<gene>
    <name evidence="3" type="primary">spoVIF</name>
    <name evidence="2" type="ORF">B4122_0722</name>
    <name evidence="3" type="ORF">J5227_16830</name>
    <name evidence="4" type="ORF">P5633_18060</name>
    <name evidence="5" type="ORF">QL281_18945</name>
    <name evidence="1" type="ORF">SC09_Contig19orf00505</name>
</gene>
<evidence type="ECO:0000313" key="1">
    <source>
        <dbReference type="EMBL" id="KIU12128.1"/>
    </source>
</evidence>
<reference evidence="3" key="3">
    <citation type="submission" date="2021-03" db="EMBL/GenBank/DDBJ databases">
        <title>Isolation of Bacillus subtilis from fermented food sample.</title>
        <authorList>
            <person name="Lakshmanan V."/>
            <person name="Athira K."/>
            <person name="Rajagopal K."/>
        </authorList>
    </citation>
    <scope>NUCLEOTIDE SEQUENCE</scope>
    <source>
        <strain evidence="3">S1</strain>
    </source>
</reference>
<dbReference type="EMBL" id="LJZV01000002">
    <property type="protein sequence ID" value="KZD94965.1"/>
    <property type="molecule type" value="Genomic_DNA"/>
</dbReference>
<dbReference type="Proteomes" id="UP000665181">
    <property type="component" value="Unassembled WGS sequence"/>
</dbReference>
<dbReference type="EMBL" id="JAGFPW010000017">
    <property type="protein sequence ID" value="MBO3795928.1"/>
    <property type="molecule type" value="Genomic_DNA"/>
</dbReference>